<evidence type="ECO:0000313" key="2">
    <source>
        <dbReference type="Proteomes" id="UP000007305"/>
    </source>
</evidence>
<protein>
    <submittedName>
        <fullName evidence="1">Uncharacterized protein</fullName>
    </submittedName>
</protein>
<evidence type="ECO:0000313" key="1">
    <source>
        <dbReference type="EnsemblPlants" id="Zm00001eb347940_P001"/>
    </source>
</evidence>
<reference evidence="1" key="3">
    <citation type="submission" date="2021-05" db="UniProtKB">
        <authorList>
            <consortium name="EnsemblPlants"/>
        </authorList>
    </citation>
    <scope>IDENTIFICATION</scope>
    <source>
        <strain evidence="1">cv. B73</strain>
    </source>
</reference>
<name>A0A804QMG8_MAIZE</name>
<dbReference type="Proteomes" id="UP000007305">
    <property type="component" value="Chromosome 8"/>
</dbReference>
<dbReference type="Gramene" id="Zm00001eb347940_T001">
    <property type="protein sequence ID" value="Zm00001eb347940_P001"/>
    <property type="gene ID" value="Zm00001eb347940"/>
</dbReference>
<reference evidence="2" key="1">
    <citation type="journal article" date="2009" name="Science">
        <title>The B73 maize genome: complexity, diversity, and dynamics.</title>
        <authorList>
            <person name="Schnable P.S."/>
            <person name="Ware D."/>
            <person name="Fulton R.S."/>
            <person name="Stein J.C."/>
            <person name="Wei F."/>
            <person name="Pasternak S."/>
            <person name="Liang C."/>
            <person name="Zhang J."/>
            <person name="Fulton L."/>
            <person name="Graves T.A."/>
            <person name="Minx P."/>
            <person name="Reily A.D."/>
            <person name="Courtney L."/>
            <person name="Kruchowski S.S."/>
            <person name="Tomlinson C."/>
            <person name="Strong C."/>
            <person name="Delehaunty K."/>
            <person name="Fronick C."/>
            <person name="Courtney B."/>
            <person name="Rock S.M."/>
            <person name="Belter E."/>
            <person name="Du F."/>
            <person name="Kim K."/>
            <person name="Abbott R.M."/>
            <person name="Cotton M."/>
            <person name="Levy A."/>
            <person name="Marchetto P."/>
            <person name="Ochoa K."/>
            <person name="Jackson S.M."/>
            <person name="Gillam B."/>
            <person name="Chen W."/>
            <person name="Yan L."/>
            <person name="Higginbotham J."/>
            <person name="Cardenas M."/>
            <person name="Waligorski J."/>
            <person name="Applebaum E."/>
            <person name="Phelps L."/>
            <person name="Falcone J."/>
            <person name="Kanchi K."/>
            <person name="Thane T."/>
            <person name="Scimone A."/>
            <person name="Thane N."/>
            <person name="Henke J."/>
            <person name="Wang T."/>
            <person name="Ruppert J."/>
            <person name="Shah N."/>
            <person name="Rotter K."/>
            <person name="Hodges J."/>
            <person name="Ingenthron E."/>
            <person name="Cordes M."/>
            <person name="Kohlberg S."/>
            <person name="Sgro J."/>
            <person name="Delgado B."/>
            <person name="Mead K."/>
            <person name="Chinwalla A."/>
            <person name="Leonard S."/>
            <person name="Crouse K."/>
            <person name="Collura K."/>
            <person name="Kudrna D."/>
            <person name="Currie J."/>
            <person name="He R."/>
            <person name="Angelova A."/>
            <person name="Rajasekar S."/>
            <person name="Mueller T."/>
            <person name="Lomeli R."/>
            <person name="Scara G."/>
            <person name="Ko A."/>
            <person name="Delaney K."/>
            <person name="Wissotski M."/>
            <person name="Lopez G."/>
            <person name="Campos D."/>
            <person name="Braidotti M."/>
            <person name="Ashley E."/>
            <person name="Golser W."/>
            <person name="Kim H."/>
            <person name="Lee S."/>
            <person name="Lin J."/>
            <person name="Dujmic Z."/>
            <person name="Kim W."/>
            <person name="Talag J."/>
            <person name="Zuccolo A."/>
            <person name="Fan C."/>
            <person name="Sebastian A."/>
            <person name="Kramer M."/>
            <person name="Spiegel L."/>
            <person name="Nascimento L."/>
            <person name="Zutavern T."/>
            <person name="Miller B."/>
            <person name="Ambroise C."/>
            <person name="Muller S."/>
            <person name="Spooner W."/>
            <person name="Narechania A."/>
            <person name="Ren L."/>
            <person name="Wei S."/>
            <person name="Kumari S."/>
            <person name="Faga B."/>
            <person name="Levy M.J."/>
            <person name="McMahan L."/>
            <person name="Van Buren P."/>
            <person name="Vaughn M.W."/>
            <person name="Ying K."/>
            <person name="Yeh C.-T."/>
            <person name="Emrich S.J."/>
            <person name="Jia Y."/>
            <person name="Kalyanaraman A."/>
            <person name="Hsia A.-P."/>
            <person name="Barbazuk W.B."/>
            <person name="Baucom R.S."/>
            <person name="Brutnell T.P."/>
            <person name="Carpita N.C."/>
            <person name="Chaparro C."/>
            <person name="Chia J.-M."/>
            <person name="Deragon J.-M."/>
            <person name="Estill J.C."/>
            <person name="Fu Y."/>
            <person name="Jeddeloh J.A."/>
            <person name="Han Y."/>
            <person name="Lee H."/>
            <person name="Li P."/>
            <person name="Lisch D.R."/>
            <person name="Liu S."/>
            <person name="Liu Z."/>
            <person name="Nagel D.H."/>
            <person name="McCann M.C."/>
            <person name="SanMiguel P."/>
            <person name="Myers A.M."/>
            <person name="Nettleton D."/>
            <person name="Nguyen J."/>
            <person name="Penning B.W."/>
            <person name="Ponnala L."/>
            <person name="Schneider K.L."/>
            <person name="Schwartz D.C."/>
            <person name="Sharma A."/>
            <person name="Soderlund C."/>
            <person name="Springer N.M."/>
            <person name="Sun Q."/>
            <person name="Wang H."/>
            <person name="Waterman M."/>
            <person name="Westerman R."/>
            <person name="Wolfgruber T.K."/>
            <person name="Yang L."/>
            <person name="Yu Y."/>
            <person name="Zhang L."/>
            <person name="Zhou S."/>
            <person name="Zhu Q."/>
            <person name="Bennetzen J.L."/>
            <person name="Dawe R.K."/>
            <person name="Jiang J."/>
            <person name="Jiang N."/>
            <person name="Presting G.G."/>
            <person name="Wessler S.R."/>
            <person name="Aluru S."/>
            <person name="Martienssen R.A."/>
            <person name="Clifton S.W."/>
            <person name="McCombie W.R."/>
            <person name="Wing R.A."/>
            <person name="Wilson R.K."/>
        </authorList>
    </citation>
    <scope>NUCLEOTIDE SEQUENCE [LARGE SCALE GENOMIC DNA]</scope>
    <source>
        <strain evidence="2">cv. B73</strain>
    </source>
</reference>
<dbReference type="AlphaFoldDB" id="A0A804QMG8"/>
<accession>A0A804QMG8</accession>
<sequence>MHAAILHNNGIDYYVVVFDVGARTALVFVTLCADGEREPQCRHGPQCQRAHYEDICCDLEAIDTNIDHVEPEHKDLLRVHEVGGGSTIAGKKLSQWVRIQTGLQQVCMSWLYLFVPWKLECLERESKGL</sequence>
<keyword evidence="2" id="KW-1185">Reference proteome</keyword>
<dbReference type="EnsemblPlants" id="Zm00001eb347940_T001">
    <property type="protein sequence ID" value="Zm00001eb347940_P001"/>
    <property type="gene ID" value="Zm00001eb347940"/>
</dbReference>
<reference evidence="1" key="2">
    <citation type="submission" date="2019-07" db="EMBL/GenBank/DDBJ databases">
        <authorList>
            <person name="Seetharam A."/>
            <person name="Woodhouse M."/>
            <person name="Cannon E."/>
        </authorList>
    </citation>
    <scope>NUCLEOTIDE SEQUENCE [LARGE SCALE GENOMIC DNA]</scope>
    <source>
        <strain evidence="1">cv. B73</strain>
    </source>
</reference>
<proteinExistence type="predicted"/>
<dbReference type="Proteomes" id="UP000007305">
    <property type="component" value="Chromosome 5"/>
</dbReference>
<dbReference type="EnsemblPlants" id="Zm00001eb230560_T001">
    <property type="protein sequence ID" value="Zm00001eb230560_P001"/>
    <property type="gene ID" value="Zm00001eb230560"/>
</dbReference>
<dbReference type="Gramene" id="Zm00001eb230560_T001">
    <property type="protein sequence ID" value="Zm00001eb230560_P001"/>
    <property type="gene ID" value="Zm00001eb230560"/>
</dbReference>
<organism evidence="1 2">
    <name type="scientific">Zea mays</name>
    <name type="common">Maize</name>
    <dbReference type="NCBI Taxonomy" id="4577"/>
    <lineage>
        <taxon>Eukaryota</taxon>
        <taxon>Viridiplantae</taxon>
        <taxon>Streptophyta</taxon>
        <taxon>Embryophyta</taxon>
        <taxon>Tracheophyta</taxon>
        <taxon>Spermatophyta</taxon>
        <taxon>Magnoliopsida</taxon>
        <taxon>Liliopsida</taxon>
        <taxon>Poales</taxon>
        <taxon>Poaceae</taxon>
        <taxon>PACMAD clade</taxon>
        <taxon>Panicoideae</taxon>
        <taxon>Andropogonodae</taxon>
        <taxon>Andropogoneae</taxon>
        <taxon>Tripsacinae</taxon>
        <taxon>Zea</taxon>
    </lineage>
</organism>